<name>A0A7Y6B2A8_9SPHN</name>
<dbReference type="PROSITE" id="PS50851">
    <property type="entry name" value="CHEW"/>
    <property type="match status" value="1"/>
</dbReference>
<dbReference type="InterPro" id="IPR036061">
    <property type="entry name" value="CheW-like_dom_sf"/>
</dbReference>
<evidence type="ECO:0000313" key="2">
    <source>
        <dbReference type="EMBL" id="NUU46119.1"/>
    </source>
</evidence>
<dbReference type="GO" id="GO:0005829">
    <property type="term" value="C:cytosol"/>
    <property type="evidence" value="ECO:0007669"/>
    <property type="project" value="TreeGrafter"/>
</dbReference>
<evidence type="ECO:0000313" key="3">
    <source>
        <dbReference type="Proteomes" id="UP000536441"/>
    </source>
</evidence>
<dbReference type="PANTHER" id="PTHR22617:SF23">
    <property type="entry name" value="CHEMOTAXIS PROTEIN CHEW"/>
    <property type="match status" value="1"/>
</dbReference>
<organism evidence="2 3">
    <name type="scientific">Sphingomonas zeae</name>
    <dbReference type="NCBI Taxonomy" id="1646122"/>
    <lineage>
        <taxon>Bacteria</taxon>
        <taxon>Pseudomonadati</taxon>
        <taxon>Pseudomonadota</taxon>
        <taxon>Alphaproteobacteria</taxon>
        <taxon>Sphingomonadales</taxon>
        <taxon>Sphingomonadaceae</taxon>
        <taxon>Sphingomonas</taxon>
    </lineage>
</organism>
<dbReference type="PANTHER" id="PTHR22617">
    <property type="entry name" value="CHEMOTAXIS SENSOR HISTIDINE KINASE-RELATED"/>
    <property type="match status" value="1"/>
</dbReference>
<gene>
    <name evidence="2" type="ORF">HP438_03890</name>
</gene>
<comment type="caution">
    <text evidence="2">The sequence shown here is derived from an EMBL/GenBank/DDBJ whole genome shotgun (WGS) entry which is preliminary data.</text>
</comment>
<reference evidence="2 3" key="1">
    <citation type="submission" date="2020-05" db="EMBL/GenBank/DDBJ databases">
        <title>Genome Sequencing of Type Strains.</title>
        <authorList>
            <person name="Lemaire J.F."/>
            <person name="Inderbitzin P."/>
            <person name="Gregorio O.A."/>
            <person name="Collins S.B."/>
            <person name="Wespe N."/>
            <person name="Knight-Connoni V."/>
        </authorList>
    </citation>
    <scope>NUCLEOTIDE SEQUENCE [LARGE SCALE GENOMIC DNA]</scope>
    <source>
        <strain evidence="2 3">DSM 100049</strain>
    </source>
</reference>
<dbReference type="SUPFAM" id="SSF50341">
    <property type="entry name" value="CheW-like"/>
    <property type="match status" value="1"/>
</dbReference>
<accession>A0A7Y6B2A8</accession>
<dbReference type="Pfam" id="PF01584">
    <property type="entry name" value="CheW"/>
    <property type="match status" value="1"/>
</dbReference>
<dbReference type="RefSeq" id="WP_175310896.1">
    <property type="nucleotide sequence ID" value="NZ_CBCRYR010000054.1"/>
</dbReference>
<evidence type="ECO:0000259" key="1">
    <source>
        <dbReference type="PROSITE" id="PS50851"/>
    </source>
</evidence>
<feature type="domain" description="CheW-like" evidence="1">
    <location>
        <begin position="1"/>
        <end position="139"/>
    </location>
</feature>
<dbReference type="InterPro" id="IPR039315">
    <property type="entry name" value="CheW"/>
</dbReference>
<proteinExistence type="predicted"/>
<dbReference type="SMART" id="SM00260">
    <property type="entry name" value="CheW"/>
    <property type="match status" value="1"/>
</dbReference>
<dbReference type="Gene3D" id="2.40.50.180">
    <property type="entry name" value="CheA-289, Domain 4"/>
    <property type="match status" value="1"/>
</dbReference>
<sequence length="142" mass="15421">MPLFLIACIAGQGVAFDADQVDSVVDIGEIVAVPRADPSVRGLTALRSRVVTVVDTRRSLGLEPTAPHVRRAVITQQDGHYYAMLVDALDDIETFETRSMPLVAPKEDRWSRAADGMVFRNGEPLLILDLAKLVPQPAAMLA</sequence>
<dbReference type="AlphaFoldDB" id="A0A7Y6B2A8"/>
<dbReference type="Proteomes" id="UP000536441">
    <property type="component" value="Unassembled WGS sequence"/>
</dbReference>
<dbReference type="InterPro" id="IPR002545">
    <property type="entry name" value="CheW-lke_dom"/>
</dbReference>
<protein>
    <submittedName>
        <fullName evidence="2">Chemotaxis protein CheW</fullName>
    </submittedName>
</protein>
<dbReference type="GO" id="GO:0006935">
    <property type="term" value="P:chemotaxis"/>
    <property type="evidence" value="ECO:0007669"/>
    <property type="project" value="InterPro"/>
</dbReference>
<keyword evidence="3" id="KW-1185">Reference proteome</keyword>
<dbReference type="GO" id="GO:0007165">
    <property type="term" value="P:signal transduction"/>
    <property type="evidence" value="ECO:0007669"/>
    <property type="project" value="InterPro"/>
</dbReference>
<dbReference type="Gene3D" id="2.30.30.40">
    <property type="entry name" value="SH3 Domains"/>
    <property type="match status" value="1"/>
</dbReference>
<dbReference type="EMBL" id="JABMCH010000052">
    <property type="protein sequence ID" value="NUU46119.1"/>
    <property type="molecule type" value="Genomic_DNA"/>
</dbReference>